<name>A0A1M4Z8Y4_9CLOT</name>
<keyword evidence="2" id="KW-1185">Reference proteome</keyword>
<accession>A0A1M4Z8Y4</accession>
<dbReference type="InterPro" id="IPR011856">
    <property type="entry name" value="tRNA_endonuc-like_dom_sf"/>
</dbReference>
<dbReference type="EMBL" id="FQVM01000039">
    <property type="protein sequence ID" value="SHF14267.1"/>
    <property type="molecule type" value="Genomic_DNA"/>
</dbReference>
<dbReference type="RefSeq" id="WP_242977326.1">
    <property type="nucleotide sequence ID" value="NZ_FQVM01000039.1"/>
</dbReference>
<organism evidence="1 2">
    <name type="scientific">Clostridium fallax</name>
    <dbReference type="NCBI Taxonomy" id="1533"/>
    <lineage>
        <taxon>Bacteria</taxon>
        <taxon>Bacillati</taxon>
        <taxon>Bacillota</taxon>
        <taxon>Clostridia</taxon>
        <taxon>Eubacteriales</taxon>
        <taxon>Clostridiaceae</taxon>
        <taxon>Clostridium</taxon>
    </lineage>
</organism>
<proteinExistence type="predicted"/>
<dbReference type="Proteomes" id="UP000184035">
    <property type="component" value="Unassembled WGS sequence"/>
</dbReference>
<evidence type="ECO:0000313" key="1">
    <source>
        <dbReference type="EMBL" id="SHF14267.1"/>
    </source>
</evidence>
<protein>
    <submittedName>
        <fullName evidence="1">Uncharacterized protein</fullName>
    </submittedName>
</protein>
<dbReference type="Gene3D" id="3.40.1350.10">
    <property type="match status" value="1"/>
</dbReference>
<gene>
    <name evidence="1" type="ORF">SAMN05443638_13912</name>
</gene>
<sequence length="243" mass="28627">MLRAFWKISFLKIDDEENKALKDIILKRNENFLSDNADNTDIFFSFDSTYHNNIKNKLNKNYILDTKKILYYSSNKNIIYHEMAIEAAVICQISNKVKNTIDILDCCDYISHQVIASPFKPIDYMDKMDIFGYKYIPNFYGTISKYLVIELKKGAAKIQDIEQTLKYVDWINQQYSFGDYSMINAFLIANEFDKSIIEEKNKLAKRNFITKSHPITSSIWTNLKLIKYTFNRETKLLELKCIS</sequence>
<dbReference type="AlphaFoldDB" id="A0A1M4Z8Y4"/>
<reference evidence="1 2" key="1">
    <citation type="submission" date="2016-11" db="EMBL/GenBank/DDBJ databases">
        <authorList>
            <person name="Jaros S."/>
            <person name="Januszkiewicz K."/>
            <person name="Wedrychowicz H."/>
        </authorList>
    </citation>
    <scope>NUCLEOTIDE SEQUENCE [LARGE SCALE GENOMIC DNA]</scope>
    <source>
        <strain evidence="1 2">DSM 2631</strain>
    </source>
</reference>
<dbReference type="GO" id="GO:0003676">
    <property type="term" value="F:nucleic acid binding"/>
    <property type="evidence" value="ECO:0007669"/>
    <property type="project" value="InterPro"/>
</dbReference>
<evidence type="ECO:0000313" key="2">
    <source>
        <dbReference type="Proteomes" id="UP000184035"/>
    </source>
</evidence>